<feature type="signal peptide" evidence="14">
    <location>
        <begin position="1"/>
        <end position="20"/>
    </location>
</feature>
<dbReference type="SUPFAM" id="SSF56935">
    <property type="entry name" value="Porins"/>
    <property type="match status" value="1"/>
</dbReference>
<keyword evidence="6 14" id="KW-0732">Signal</keyword>
<keyword evidence="18" id="KW-1185">Reference proteome</keyword>
<comment type="caution">
    <text evidence="17">The sequence shown here is derived from an EMBL/GenBank/DDBJ whole genome shotgun (WGS) entry which is preliminary data.</text>
</comment>
<comment type="similarity">
    <text evidence="12 13">Belongs to the TonB-dependent receptor family.</text>
</comment>
<dbReference type="Pfam" id="PF07715">
    <property type="entry name" value="Plug"/>
    <property type="match status" value="1"/>
</dbReference>
<keyword evidence="3 12" id="KW-1134">Transmembrane beta strand</keyword>
<dbReference type="Gene3D" id="2.170.130.10">
    <property type="entry name" value="TonB-dependent receptor, plug domain"/>
    <property type="match status" value="1"/>
</dbReference>
<feature type="chain" id="PRO_5017042618" evidence="14">
    <location>
        <begin position="21"/>
        <end position="818"/>
    </location>
</feature>
<evidence type="ECO:0000256" key="4">
    <source>
        <dbReference type="ARBA" id="ARBA00022496"/>
    </source>
</evidence>
<dbReference type="RefSeq" id="WP_112303833.1">
    <property type="nucleotide sequence ID" value="NZ_QMDV01000001.1"/>
</dbReference>
<accession>A0A364RHV7</accession>
<dbReference type="GO" id="GO:0009279">
    <property type="term" value="C:cell outer membrane"/>
    <property type="evidence" value="ECO:0007669"/>
    <property type="project" value="UniProtKB-SubCell"/>
</dbReference>
<evidence type="ECO:0000256" key="2">
    <source>
        <dbReference type="ARBA" id="ARBA00022448"/>
    </source>
</evidence>
<keyword evidence="9 13" id="KW-0798">TonB box</keyword>
<dbReference type="InterPro" id="IPR012910">
    <property type="entry name" value="Plug_dom"/>
</dbReference>
<evidence type="ECO:0000259" key="16">
    <source>
        <dbReference type="Pfam" id="PF07715"/>
    </source>
</evidence>
<dbReference type="Gene3D" id="2.60.40.1120">
    <property type="entry name" value="Carboxypeptidase-like, regulatory domain"/>
    <property type="match status" value="1"/>
</dbReference>
<keyword evidence="4" id="KW-0410">Iron transport</keyword>
<evidence type="ECO:0000313" key="18">
    <source>
        <dbReference type="Proteomes" id="UP000251692"/>
    </source>
</evidence>
<dbReference type="SUPFAM" id="SSF49464">
    <property type="entry name" value="Carboxypeptidase regulatory domain-like"/>
    <property type="match status" value="1"/>
</dbReference>
<evidence type="ECO:0000256" key="14">
    <source>
        <dbReference type="SAM" id="SignalP"/>
    </source>
</evidence>
<dbReference type="InterPro" id="IPR039426">
    <property type="entry name" value="TonB-dep_rcpt-like"/>
</dbReference>
<dbReference type="AlphaFoldDB" id="A0A364RHV7"/>
<dbReference type="InterPro" id="IPR008969">
    <property type="entry name" value="CarboxyPept-like_regulatory"/>
</dbReference>
<keyword evidence="5 12" id="KW-0812">Transmembrane</keyword>
<proteinExistence type="inferred from homology"/>
<dbReference type="EMBL" id="QMDV01000001">
    <property type="protein sequence ID" value="RAU83796.1"/>
    <property type="molecule type" value="Genomic_DNA"/>
</dbReference>
<keyword evidence="7" id="KW-0408">Iron</keyword>
<evidence type="ECO:0000256" key="5">
    <source>
        <dbReference type="ARBA" id="ARBA00022692"/>
    </source>
</evidence>
<evidence type="ECO:0000256" key="3">
    <source>
        <dbReference type="ARBA" id="ARBA00022452"/>
    </source>
</evidence>
<evidence type="ECO:0000256" key="6">
    <source>
        <dbReference type="ARBA" id="ARBA00022729"/>
    </source>
</evidence>
<evidence type="ECO:0000313" key="17">
    <source>
        <dbReference type="EMBL" id="RAU83796.1"/>
    </source>
</evidence>
<gene>
    <name evidence="17" type="ORF">DP923_01635</name>
</gene>
<dbReference type="InterPro" id="IPR000531">
    <property type="entry name" value="Beta-barrel_TonB"/>
</dbReference>
<keyword evidence="10 12" id="KW-0472">Membrane</keyword>
<keyword evidence="11 12" id="KW-0998">Cell outer membrane</keyword>
<comment type="subcellular location">
    <subcellularLocation>
        <location evidence="1 12">Cell outer membrane</location>
        <topology evidence="1 12">Multi-pass membrane protein</topology>
    </subcellularLocation>
</comment>
<evidence type="ECO:0000256" key="8">
    <source>
        <dbReference type="ARBA" id="ARBA00023065"/>
    </source>
</evidence>
<dbReference type="OrthoDB" id="9761152at2"/>
<dbReference type="PANTHER" id="PTHR32552">
    <property type="entry name" value="FERRICHROME IRON RECEPTOR-RELATED"/>
    <property type="match status" value="1"/>
</dbReference>
<evidence type="ECO:0000256" key="12">
    <source>
        <dbReference type="PROSITE-ProRule" id="PRU01360"/>
    </source>
</evidence>
<evidence type="ECO:0000256" key="7">
    <source>
        <dbReference type="ARBA" id="ARBA00023004"/>
    </source>
</evidence>
<evidence type="ECO:0000256" key="13">
    <source>
        <dbReference type="RuleBase" id="RU003357"/>
    </source>
</evidence>
<reference evidence="17 18" key="2">
    <citation type="submission" date="2018-07" db="EMBL/GenBank/DDBJ databases">
        <title>Pontibacter sp. 2b14 genomic sequence and assembly.</title>
        <authorList>
            <person name="Du Z.-J."/>
        </authorList>
    </citation>
    <scope>NUCLEOTIDE SEQUENCE [LARGE SCALE GENOMIC DNA]</scope>
    <source>
        <strain evidence="17 18">2b14</strain>
    </source>
</reference>
<dbReference type="InterPro" id="IPR037066">
    <property type="entry name" value="Plug_dom_sf"/>
</dbReference>
<keyword evidence="17" id="KW-0675">Receptor</keyword>
<dbReference type="InterPro" id="IPR036942">
    <property type="entry name" value="Beta-barrel_TonB_sf"/>
</dbReference>
<dbReference type="PANTHER" id="PTHR32552:SF68">
    <property type="entry name" value="FERRICHROME OUTER MEMBRANE TRANSPORTER_PHAGE RECEPTOR"/>
    <property type="match status" value="1"/>
</dbReference>
<evidence type="ECO:0000256" key="10">
    <source>
        <dbReference type="ARBA" id="ARBA00023136"/>
    </source>
</evidence>
<evidence type="ECO:0000256" key="1">
    <source>
        <dbReference type="ARBA" id="ARBA00004571"/>
    </source>
</evidence>
<dbReference type="Pfam" id="PF00593">
    <property type="entry name" value="TonB_dep_Rec_b-barrel"/>
    <property type="match status" value="1"/>
</dbReference>
<sequence>MKKLLFVMAATLLFPLQLLAQYTLSGQVRDAAKNELLAGATIQLQGAGKGTVSDANGLFEFQELQAGTYTLQVSFVGFDKKQVTVTLPQTGLFEVHLQRASLQAGEVVVSAIRANEKTGTTFTNVTKEQIAEQNFGQDLPYLLERTPSVVVNSDAGAGVGYTGIRIRGSDITRINVTVNGIPVNDAESHGAFFVNMPDLASSIQDIQVQRGVGTSTNGGGAFGASMNIRTMGLNREAYAETQNTYGSFNTWKHTVSFGSGLLNDKFTVDGRLSKVSSDGYIDRAFSDLKSYYFSAGYHGKTGMLKFITFSGQEKTYQAWNGLEESKLETDRTYNSTGLYTDANGNEAFYDNETDNYQQDHYQLHYSKDLAPRLNLGGAFHFTRGRGYYEQYKESQRLANYGLAPVVLGTESITRTDLIRQKWLDNYFYGATYALNYTSENGKLDATLGGAVNQYDGDHYGEIIWARYASNSQIRQRYYFGNALKTDFNIFGKATYQLTEDLSLFGDLQYRTVNYELEGTDDDNRDVTQQASYNFINPKAGATYTLNENQSIYASFAVGNREPVRSDFTDRTQSDEQNGITPKPETLYNWEAGYRLRRNGSMPFTFDANFYYMDYKNQLVLTGQLNDVGTGLRTNIKNSYRTGLELAAQVQLHKLVTLGSNLTVSRNKIRNYSETVYSYDNDQDYNPSGEEVTIYKEADIAFSPEIISSHLLEVQPVTGLRAAFIYKTVSKQYLDNTSSENRKLNGYQVADLRLRYTLKPVFVNEMEIALLVNNVLNTKYEANGYTYSSRFDNLPARSDYNFYYPQATRNFLLSFGVKF</sequence>
<keyword evidence="8" id="KW-0406">Ion transport</keyword>
<dbReference type="Pfam" id="PF13715">
    <property type="entry name" value="CarbopepD_reg_2"/>
    <property type="match status" value="1"/>
</dbReference>
<keyword evidence="2 12" id="KW-0813">Transport</keyword>
<feature type="domain" description="TonB-dependent receptor-like beta-barrel" evidence="15">
    <location>
        <begin position="329"/>
        <end position="774"/>
    </location>
</feature>
<evidence type="ECO:0000256" key="11">
    <source>
        <dbReference type="ARBA" id="ARBA00023237"/>
    </source>
</evidence>
<feature type="domain" description="TonB-dependent receptor plug" evidence="16">
    <location>
        <begin position="116"/>
        <end position="224"/>
    </location>
</feature>
<name>A0A364RHV7_9BACT</name>
<evidence type="ECO:0000256" key="9">
    <source>
        <dbReference type="ARBA" id="ARBA00023077"/>
    </source>
</evidence>
<evidence type="ECO:0000259" key="15">
    <source>
        <dbReference type="Pfam" id="PF00593"/>
    </source>
</evidence>
<dbReference type="Proteomes" id="UP000251692">
    <property type="component" value="Unassembled WGS sequence"/>
</dbReference>
<dbReference type="GO" id="GO:0015344">
    <property type="term" value="F:siderophore uptake transmembrane transporter activity"/>
    <property type="evidence" value="ECO:0007669"/>
    <property type="project" value="TreeGrafter"/>
</dbReference>
<protein>
    <submittedName>
        <fullName evidence="17">TonB-dependent receptor</fullName>
    </submittedName>
</protein>
<dbReference type="Gene3D" id="2.40.170.20">
    <property type="entry name" value="TonB-dependent receptor, beta-barrel domain"/>
    <property type="match status" value="1"/>
</dbReference>
<organism evidence="17 18">
    <name type="scientific">Pontibacter arcticus</name>
    <dbReference type="NCBI Taxonomy" id="2080288"/>
    <lineage>
        <taxon>Bacteria</taxon>
        <taxon>Pseudomonadati</taxon>
        <taxon>Bacteroidota</taxon>
        <taxon>Cytophagia</taxon>
        <taxon>Cytophagales</taxon>
        <taxon>Hymenobacteraceae</taxon>
        <taxon>Pontibacter</taxon>
    </lineage>
</organism>
<dbReference type="PROSITE" id="PS52016">
    <property type="entry name" value="TONB_DEPENDENT_REC_3"/>
    <property type="match status" value="1"/>
</dbReference>
<reference evidence="17 18" key="1">
    <citation type="submission" date="2018-06" db="EMBL/GenBank/DDBJ databases">
        <authorList>
            <person name="Liu Z.-W."/>
        </authorList>
    </citation>
    <scope>NUCLEOTIDE SEQUENCE [LARGE SCALE GENOMIC DNA]</scope>
    <source>
        <strain evidence="17 18">2b14</strain>
    </source>
</reference>